<dbReference type="PROSITE" id="PS50026">
    <property type="entry name" value="EGF_3"/>
    <property type="match status" value="1"/>
</dbReference>
<evidence type="ECO:0000313" key="15">
    <source>
        <dbReference type="Proteomes" id="UP001153714"/>
    </source>
</evidence>
<evidence type="ECO:0000259" key="13">
    <source>
        <dbReference type="PROSITE" id="PS50835"/>
    </source>
</evidence>
<keyword evidence="3 11" id="KW-0245">EGF-like domain</keyword>
<dbReference type="InterPro" id="IPR036383">
    <property type="entry name" value="TSP1_rpt_sf"/>
</dbReference>
<dbReference type="CDD" id="cd00054">
    <property type="entry name" value="EGF_CA"/>
    <property type="match status" value="1"/>
</dbReference>
<dbReference type="InterPro" id="IPR036179">
    <property type="entry name" value="Ig-like_dom_sf"/>
</dbReference>
<dbReference type="GO" id="GO:0005886">
    <property type="term" value="C:plasma membrane"/>
    <property type="evidence" value="ECO:0007669"/>
    <property type="project" value="TreeGrafter"/>
</dbReference>
<dbReference type="InterPro" id="IPR000152">
    <property type="entry name" value="EGF-type_Asp/Asn_hydroxyl_site"/>
</dbReference>
<comment type="subcellular location">
    <subcellularLocation>
        <location evidence="1">Secreted</location>
    </subcellularLocation>
</comment>
<dbReference type="FunFam" id="2.10.25.10:FF:000038">
    <property type="entry name" value="Fibrillin 2"/>
    <property type="match status" value="1"/>
</dbReference>
<keyword evidence="5" id="KW-0677">Repeat</keyword>
<dbReference type="InterPro" id="IPR050958">
    <property type="entry name" value="Cell_Adh-Cytoskel_Orgn"/>
</dbReference>
<comment type="caution">
    <text evidence="11">Lacks conserved residue(s) required for the propagation of feature annotation.</text>
</comment>
<evidence type="ECO:0000313" key="14">
    <source>
        <dbReference type="EMBL" id="CAG9782229.1"/>
    </source>
</evidence>
<feature type="domain" description="Ig-like" evidence="13">
    <location>
        <begin position="598"/>
        <end position="703"/>
    </location>
</feature>
<dbReference type="Pfam" id="PF07645">
    <property type="entry name" value="EGF_CA"/>
    <property type="match status" value="1"/>
</dbReference>
<dbReference type="PROSITE" id="PS00010">
    <property type="entry name" value="ASX_HYDROXYL"/>
    <property type="match status" value="1"/>
</dbReference>
<dbReference type="InterPro" id="IPR013098">
    <property type="entry name" value="Ig_I-set"/>
</dbReference>
<evidence type="ECO:0000256" key="4">
    <source>
        <dbReference type="ARBA" id="ARBA00022729"/>
    </source>
</evidence>
<evidence type="ECO:0000256" key="10">
    <source>
        <dbReference type="ARBA" id="ARBA00068688"/>
    </source>
</evidence>
<dbReference type="InterPro" id="IPR013783">
    <property type="entry name" value="Ig-like_fold"/>
</dbReference>
<feature type="domain" description="Ig-like" evidence="13">
    <location>
        <begin position="706"/>
        <end position="798"/>
    </location>
</feature>
<evidence type="ECO:0000256" key="7">
    <source>
        <dbReference type="ARBA" id="ARBA00023180"/>
    </source>
</evidence>
<keyword evidence="8" id="KW-0393">Immunoglobulin domain</keyword>
<dbReference type="Gene3D" id="2.10.25.10">
    <property type="entry name" value="Laminin"/>
    <property type="match status" value="1"/>
</dbReference>
<dbReference type="Gene3D" id="2.60.40.10">
    <property type="entry name" value="Immunoglobulins"/>
    <property type="match status" value="9"/>
</dbReference>
<dbReference type="Gene3D" id="2.20.100.10">
    <property type="entry name" value="Thrombospondin type-1 (TSP1) repeat"/>
    <property type="match status" value="2"/>
</dbReference>
<evidence type="ECO:0000256" key="2">
    <source>
        <dbReference type="ARBA" id="ARBA00022525"/>
    </source>
</evidence>
<reference evidence="14" key="2">
    <citation type="submission" date="2022-10" db="EMBL/GenBank/DDBJ databases">
        <authorList>
            <consortium name="ENA_rothamsted_submissions"/>
            <consortium name="culmorum"/>
            <person name="King R."/>
        </authorList>
    </citation>
    <scope>NUCLEOTIDE SEQUENCE</scope>
</reference>
<organism evidence="14 15">
    <name type="scientific">Diatraea saccharalis</name>
    <name type="common">sugarcane borer</name>
    <dbReference type="NCBI Taxonomy" id="40085"/>
    <lineage>
        <taxon>Eukaryota</taxon>
        <taxon>Metazoa</taxon>
        <taxon>Ecdysozoa</taxon>
        <taxon>Arthropoda</taxon>
        <taxon>Hexapoda</taxon>
        <taxon>Insecta</taxon>
        <taxon>Pterygota</taxon>
        <taxon>Neoptera</taxon>
        <taxon>Endopterygota</taxon>
        <taxon>Lepidoptera</taxon>
        <taxon>Glossata</taxon>
        <taxon>Ditrysia</taxon>
        <taxon>Pyraloidea</taxon>
        <taxon>Crambidae</taxon>
        <taxon>Crambinae</taxon>
        <taxon>Diatraea</taxon>
    </lineage>
</organism>
<dbReference type="Pfam" id="PF13927">
    <property type="entry name" value="Ig_3"/>
    <property type="match status" value="2"/>
</dbReference>
<evidence type="ECO:0000256" key="5">
    <source>
        <dbReference type="ARBA" id="ARBA00022737"/>
    </source>
</evidence>
<keyword evidence="7" id="KW-0325">Glycoprotein</keyword>
<dbReference type="SUPFAM" id="SSF48726">
    <property type="entry name" value="Immunoglobulin"/>
    <property type="match status" value="9"/>
</dbReference>
<evidence type="ECO:0000259" key="12">
    <source>
        <dbReference type="PROSITE" id="PS50026"/>
    </source>
</evidence>
<keyword evidence="2" id="KW-0964">Secreted</keyword>
<sequence>MNYFFNRFNDVGNLFITNVSVHQEGRYVCIANNVAGEDRKTIYLNVHEPPKIIEPNDKSFLATNRDMEVVISCNATGKPKPFIAWIREGYYIDNDSNFAVDYDGTLTIKSPSEELSGQYTCVAKNTAGEANKTIPVDIYSIPTHMQSEESHTKIVVVEGTNASVECPLHASRKDIVKWYKDAKMVSTGVLQIMNVTRQNSSEYMCVVHNVAGSALARVLVDVQWPPRLQLHTNNTIQMDVIKGNDWYFDCAADASPRAKTKWLFNKKPMVFEDRDRLKILNVGEKHAGNYQCIVTNIHGTISNTYVLNVLVPPIISEFDLFEVQLKENSDAALECNAKGLPVPDIKWTFNNSEWNIEGSTLISRNVSVDAGGLFRCSASNSAGTTTLTYNVTIVSGARIQEIVLYSQGEGQTVLTRAEVKKDTRVRMSCKASGQPVPKIQWIKTGNVLSENEYNISYADLVLDDVQTVQSGIYSCVVINEGGMDEKKFRLDVLVPPKIFNTLFENGNSTGNTVNLEVLLGQSFSMHCHPYGNPVPEVYWFKDGLPLRLFDDSMLSTDFSEVIVSNKALYEQSGNYTCVARNNVGNTSFVYLVEVLVPPPIPKDTVRTSATRVGHTLNLTCPVEGSPTPVVTWLRQPYVELGEDTPRVSLLNDNVTLFKRLTSFQKQSLFQLINKTEISDSGKYSCVMTNKVGTTEIVFDVTIDMPPSIAGNVGSDIVENHVVPLMRSIVLKCEVKGHPAPWIAWLKDTQRIPNDSSNIQHVFGSSLLGVWRVTSKAAGQYVCVAENNAGAAHRRYNVAVQGPSLEHSRLASALQVYSRYYQKVLEQLPVPCFPSDCPLVGVHKLLPGKWSAWSKWGFCNTTCGLGYQHRHRICQYIDDDNVTYDKTTKSDKVVLDMSECKGSEVDKRRCHMPPCEEPAIARWSPWSPWSSCSATCGSGTQARTRRCKSTRPCYGTNVQLRKCPGLPQCEVGAEKRAVDDSSLQQTTESVILQFVLMCLRNGHRKSYSFSPIQRKRIASFMSRVDRSDNAVIKGLAERLGQTDPYMPEEIYEMEPEVVSMNKNKPPDVEEFDVKTAPRMPSEVFFDVPVTSNLDFSDPGPCRPGFIHNNTFNTCDGMGHNLLGSVCIGGVILSFNAHETLHATSIGRAGASAGTCRWRQYIDECGIEYNQCHVTQVCVNTRGGYRCGCEQGYTSLGAGQRCLAQGLSKVPPKLGVTDANPLFENQSEFWPNRLRACIKNKGGHFE</sequence>
<evidence type="ECO:0000256" key="8">
    <source>
        <dbReference type="ARBA" id="ARBA00023319"/>
    </source>
</evidence>
<keyword evidence="15" id="KW-1185">Reference proteome</keyword>
<evidence type="ECO:0000256" key="3">
    <source>
        <dbReference type="ARBA" id="ARBA00022536"/>
    </source>
</evidence>
<protein>
    <recommendedName>
        <fullName evidence="10">Hemolin</fullName>
    </recommendedName>
</protein>
<reference evidence="14" key="1">
    <citation type="submission" date="2021-12" db="EMBL/GenBank/DDBJ databases">
        <authorList>
            <person name="King R."/>
        </authorList>
    </citation>
    <scope>NUCLEOTIDE SEQUENCE</scope>
</reference>
<dbReference type="SMART" id="SM00409">
    <property type="entry name" value="IG"/>
    <property type="match status" value="8"/>
</dbReference>
<feature type="domain" description="Ig-like" evidence="13">
    <location>
        <begin position="400"/>
        <end position="489"/>
    </location>
</feature>
<feature type="domain" description="EGF-like" evidence="12">
    <location>
        <begin position="1159"/>
        <end position="1201"/>
    </location>
</feature>
<dbReference type="PROSITE" id="PS50835">
    <property type="entry name" value="IG_LIKE"/>
    <property type="match status" value="8"/>
</dbReference>
<dbReference type="Proteomes" id="UP001153714">
    <property type="component" value="Chromosome 1"/>
</dbReference>
<dbReference type="SUPFAM" id="SSF82895">
    <property type="entry name" value="TSP-1 type 1 repeat"/>
    <property type="match status" value="2"/>
</dbReference>
<dbReference type="FunFam" id="2.60.40.10:FF:000032">
    <property type="entry name" value="palladin isoform X1"/>
    <property type="match status" value="1"/>
</dbReference>
<dbReference type="AlphaFoldDB" id="A0A9N9MZQ3"/>
<keyword evidence="4" id="KW-0732">Signal</keyword>
<proteinExistence type="inferred from homology"/>
<dbReference type="GO" id="GO:0005576">
    <property type="term" value="C:extracellular region"/>
    <property type="evidence" value="ECO:0007669"/>
    <property type="project" value="UniProtKB-SubCell"/>
</dbReference>
<dbReference type="PROSITE" id="PS01186">
    <property type="entry name" value="EGF_2"/>
    <property type="match status" value="1"/>
</dbReference>
<dbReference type="PROSITE" id="PS50092">
    <property type="entry name" value="TSP1"/>
    <property type="match status" value="2"/>
</dbReference>
<evidence type="ECO:0000256" key="9">
    <source>
        <dbReference type="ARBA" id="ARBA00061228"/>
    </source>
</evidence>
<dbReference type="InterPro" id="IPR003599">
    <property type="entry name" value="Ig_sub"/>
</dbReference>
<accession>A0A9N9MZQ3</accession>
<feature type="domain" description="Ig-like" evidence="13">
    <location>
        <begin position="496"/>
        <end position="593"/>
    </location>
</feature>
<comment type="similarity">
    <text evidence="9">Belongs to the hemolin family.</text>
</comment>
<feature type="domain" description="Ig-like" evidence="13">
    <location>
        <begin position="313"/>
        <end position="392"/>
    </location>
</feature>
<feature type="domain" description="Ig-like" evidence="13">
    <location>
        <begin position="142"/>
        <end position="223"/>
    </location>
</feature>
<dbReference type="EMBL" id="OU893332">
    <property type="protein sequence ID" value="CAG9782229.1"/>
    <property type="molecule type" value="Genomic_DNA"/>
</dbReference>
<feature type="domain" description="Ig-like" evidence="13">
    <location>
        <begin position="226"/>
        <end position="308"/>
    </location>
</feature>
<feature type="domain" description="Ig-like" evidence="13">
    <location>
        <begin position="50"/>
        <end position="137"/>
    </location>
</feature>
<dbReference type="OrthoDB" id="5985519at2759"/>
<dbReference type="PANTHER" id="PTHR45080:SF8">
    <property type="entry name" value="IG-LIKE DOMAIN-CONTAINING PROTEIN"/>
    <property type="match status" value="1"/>
</dbReference>
<dbReference type="SMART" id="SM00179">
    <property type="entry name" value="EGF_CA"/>
    <property type="match status" value="1"/>
</dbReference>
<dbReference type="GO" id="GO:0007156">
    <property type="term" value="P:homophilic cell adhesion via plasma membrane adhesion molecules"/>
    <property type="evidence" value="ECO:0007669"/>
    <property type="project" value="TreeGrafter"/>
</dbReference>
<dbReference type="SUPFAM" id="SSF57196">
    <property type="entry name" value="EGF/Laminin"/>
    <property type="match status" value="1"/>
</dbReference>
<dbReference type="InterPro" id="IPR000884">
    <property type="entry name" value="TSP1_rpt"/>
</dbReference>
<dbReference type="PANTHER" id="PTHR45080">
    <property type="entry name" value="CONTACTIN 5"/>
    <property type="match status" value="1"/>
</dbReference>
<evidence type="ECO:0000256" key="11">
    <source>
        <dbReference type="PROSITE-ProRule" id="PRU00076"/>
    </source>
</evidence>
<evidence type="ECO:0000256" key="6">
    <source>
        <dbReference type="ARBA" id="ARBA00023157"/>
    </source>
</evidence>
<keyword evidence="6" id="KW-1015">Disulfide bond</keyword>
<dbReference type="Pfam" id="PF00090">
    <property type="entry name" value="TSP_1"/>
    <property type="match status" value="2"/>
</dbReference>
<dbReference type="InterPro" id="IPR000742">
    <property type="entry name" value="EGF"/>
</dbReference>
<dbReference type="Pfam" id="PF07679">
    <property type="entry name" value="I-set"/>
    <property type="match status" value="5"/>
</dbReference>
<dbReference type="GO" id="GO:0005509">
    <property type="term" value="F:calcium ion binding"/>
    <property type="evidence" value="ECO:0007669"/>
    <property type="project" value="InterPro"/>
</dbReference>
<dbReference type="InterPro" id="IPR007110">
    <property type="entry name" value="Ig-like_dom"/>
</dbReference>
<dbReference type="InterPro" id="IPR003598">
    <property type="entry name" value="Ig_sub2"/>
</dbReference>
<dbReference type="SMART" id="SM00209">
    <property type="entry name" value="TSP1"/>
    <property type="match status" value="2"/>
</dbReference>
<gene>
    <name evidence="14" type="ORF">DIATSA_LOCUS508</name>
</gene>
<dbReference type="InterPro" id="IPR049883">
    <property type="entry name" value="NOTCH1_EGF-like"/>
</dbReference>
<dbReference type="SMART" id="SM00408">
    <property type="entry name" value="IGc2"/>
    <property type="match status" value="8"/>
</dbReference>
<evidence type="ECO:0000256" key="1">
    <source>
        <dbReference type="ARBA" id="ARBA00004613"/>
    </source>
</evidence>
<dbReference type="InterPro" id="IPR001881">
    <property type="entry name" value="EGF-like_Ca-bd_dom"/>
</dbReference>
<name>A0A9N9MZQ3_9NEOP</name>